<gene>
    <name evidence="2" type="ORF">STIAU_5336</name>
</gene>
<evidence type="ECO:0000313" key="2">
    <source>
        <dbReference type="EMBL" id="EAU65287.1"/>
    </source>
</evidence>
<comment type="caution">
    <text evidence="2">The sequence shown here is derived from an EMBL/GenBank/DDBJ whole genome shotgun (WGS) entry which is preliminary data.</text>
</comment>
<evidence type="ECO:0000259" key="1">
    <source>
        <dbReference type="PROSITE" id="PS50933"/>
    </source>
</evidence>
<proteinExistence type="predicted"/>
<accession>Q08XT0</accession>
<sequence>MCGLLARQCPLSASPRPLDRRSPTMKMNRPFLAGISALAFVACGGSSEFTASLTGAAVRPEAVTTNGSGSVTVKLDGNTLEVSGRFTGLTTNVRSARLHGPADENNNAEPLCQLGAPQSTSGTLTLGSGPGSCKEFELSGAQVTDLENGRWYVSLENRNHETGEVRGQLRKKE</sequence>
<protein>
    <submittedName>
        <fullName evidence="2">Chrd</fullName>
    </submittedName>
</protein>
<name>Q08XT0_STIAD</name>
<dbReference type="EMBL" id="AAMD01000087">
    <property type="protein sequence ID" value="EAU65287.1"/>
    <property type="molecule type" value="Genomic_DNA"/>
</dbReference>
<feature type="domain" description="CHRD" evidence="1">
    <location>
        <begin position="45"/>
        <end position="173"/>
    </location>
</feature>
<dbReference type="SMART" id="SM00754">
    <property type="entry name" value="CHRD"/>
    <property type="match status" value="1"/>
</dbReference>
<dbReference type="InterPro" id="IPR010895">
    <property type="entry name" value="CHRD"/>
</dbReference>
<reference evidence="2 3" key="1">
    <citation type="submission" date="2006-04" db="EMBL/GenBank/DDBJ databases">
        <authorList>
            <person name="Nierman W.C."/>
        </authorList>
    </citation>
    <scope>NUCLEOTIDE SEQUENCE [LARGE SCALE GENOMIC DNA]</scope>
    <source>
        <strain evidence="2 3">DW4/3-1</strain>
    </source>
</reference>
<dbReference type="Proteomes" id="UP000032702">
    <property type="component" value="Unassembled WGS sequence"/>
</dbReference>
<organism evidence="2 3">
    <name type="scientific">Stigmatella aurantiaca (strain DW4/3-1)</name>
    <dbReference type="NCBI Taxonomy" id="378806"/>
    <lineage>
        <taxon>Bacteria</taxon>
        <taxon>Pseudomonadati</taxon>
        <taxon>Myxococcota</taxon>
        <taxon>Myxococcia</taxon>
        <taxon>Myxococcales</taxon>
        <taxon>Cystobacterineae</taxon>
        <taxon>Archangiaceae</taxon>
        <taxon>Stigmatella</taxon>
    </lineage>
</organism>
<evidence type="ECO:0000313" key="3">
    <source>
        <dbReference type="Proteomes" id="UP000032702"/>
    </source>
</evidence>
<dbReference type="Pfam" id="PF07452">
    <property type="entry name" value="CHRD"/>
    <property type="match status" value="1"/>
</dbReference>
<dbReference type="AlphaFoldDB" id="Q08XT0"/>
<dbReference type="PROSITE" id="PS50933">
    <property type="entry name" value="CHRD"/>
    <property type="match status" value="1"/>
</dbReference>